<dbReference type="SUPFAM" id="SSF52540">
    <property type="entry name" value="P-loop containing nucleoside triphosphate hydrolases"/>
    <property type="match status" value="1"/>
</dbReference>
<dbReference type="GO" id="GO:0016887">
    <property type="term" value="F:ATP hydrolysis activity"/>
    <property type="evidence" value="ECO:0007669"/>
    <property type="project" value="InterPro"/>
</dbReference>
<gene>
    <name evidence="5" type="ORF">METZ01_LOCUS197394</name>
</gene>
<dbReference type="InterPro" id="IPR011703">
    <property type="entry name" value="ATPase_AAA-3"/>
</dbReference>
<dbReference type="InterPro" id="IPR041628">
    <property type="entry name" value="ChlI/MoxR_AAA_lid"/>
</dbReference>
<keyword evidence="1" id="KW-0547">Nucleotide-binding</keyword>
<dbReference type="Gene3D" id="3.40.50.300">
    <property type="entry name" value="P-loop containing nucleotide triphosphate hydrolases"/>
    <property type="match status" value="1"/>
</dbReference>
<organism evidence="5">
    <name type="scientific">marine metagenome</name>
    <dbReference type="NCBI Taxonomy" id="408172"/>
    <lineage>
        <taxon>unclassified sequences</taxon>
        <taxon>metagenomes</taxon>
        <taxon>ecological metagenomes</taxon>
    </lineage>
</organism>
<dbReference type="PIRSF" id="PIRSF002849">
    <property type="entry name" value="AAA_ATPase_chaperone_MoxR_prd"/>
    <property type="match status" value="1"/>
</dbReference>
<sequence length="328" mass="36920">MSVEDQVQQFRKKFQRIKVEVQKRIIGQDSVVEDILICLFANGHALIEGVPGLGKTRMIQTLSEVLDLSFKRIQFTPDMMPADITGTTILVEDQQGRKRFEFQSGPIFSQVILADEINRATPRTQSALLEAMQERTVSIARTTHKLGAPFCVFATQNPIEMDGTYPLPEAQLDRFLFKLKIEFPDRTDLIQIMQQTTSDHQTEIESVCEADSILQMQRLIRGVPIADHVAEYASLIVTATHADQPNASEMAKNYVELGASVRGLQALVLTAKIKALLDGRYNVAIEDIRTVTLPSLRHRLLINFEGQSEQISNDEIIKDILETQEIKS</sequence>
<keyword evidence="2" id="KW-0067">ATP-binding</keyword>
<evidence type="ECO:0000259" key="3">
    <source>
        <dbReference type="Pfam" id="PF07726"/>
    </source>
</evidence>
<feature type="domain" description="ATPase AAA-3" evidence="3">
    <location>
        <begin position="44"/>
        <end position="177"/>
    </location>
</feature>
<dbReference type="FunFam" id="3.40.50.300:FF:000640">
    <property type="entry name" value="MoxR family ATPase"/>
    <property type="match status" value="1"/>
</dbReference>
<dbReference type="Pfam" id="PF17863">
    <property type="entry name" value="AAA_lid_2"/>
    <property type="match status" value="1"/>
</dbReference>
<evidence type="ECO:0000259" key="4">
    <source>
        <dbReference type="Pfam" id="PF17863"/>
    </source>
</evidence>
<dbReference type="PANTHER" id="PTHR42759:SF1">
    <property type="entry name" value="MAGNESIUM-CHELATASE SUBUNIT CHLD"/>
    <property type="match status" value="1"/>
</dbReference>
<dbReference type="PANTHER" id="PTHR42759">
    <property type="entry name" value="MOXR FAMILY PROTEIN"/>
    <property type="match status" value="1"/>
</dbReference>
<evidence type="ECO:0000313" key="5">
    <source>
        <dbReference type="EMBL" id="SVB44540.1"/>
    </source>
</evidence>
<dbReference type="Gene3D" id="1.10.8.80">
    <property type="entry name" value="Magnesium chelatase subunit I, C-Terminal domain"/>
    <property type="match status" value="1"/>
</dbReference>
<evidence type="ECO:0000256" key="1">
    <source>
        <dbReference type="ARBA" id="ARBA00022741"/>
    </source>
</evidence>
<dbReference type="AlphaFoldDB" id="A0A382E1F8"/>
<dbReference type="InterPro" id="IPR050764">
    <property type="entry name" value="CbbQ/NirQ/NorQ/GpvN"/>
</dbReference>
<dbReference type="CDD" id="cd00009">
    <property type="entry name" value="AAA"/>
    <property type="match status" value="1"/>
</dbReference>
<dbReference type="GO" id="GO:0005524">
    <property type="term" value="F:ATP binding"/>
    <property type="evidence" value="ECO:0007669"/>
    <property type="project" value="UniProtKB-KW"/>
</dbReference>
<accession>A0A382E1F8</accession>
<dbReference type="Pfam" id="PF07726">
    <property type="entry name" value="AAA_3"/>
    <property type="match status" value="1"/>
</dbReference>
<evidence type="ECO:0000256" key="2">
    <source>
        <dbReference type="ARBA" id="ARBA00022840"/>
    </source>
</evidence>
<feature type="domain" description="ChlI/MoxR AAA lid" evidence="4">
    <location>
        <begin position="250"/>
        <end position="320"/>
    </location>
</feature>
<protein>
    <recommendedName>
        <fullName evidence="6">AAA+ ATPase domain-containing protein</fullName>
    </recommendedName>
</protein>
<dbReference type="EMBL" id="UINC01042214">
    <property type="protein sequence ID" value="SVB44540.1"/>
    <property type="molecule type" value="Genomic_DNA"/>
</dbReference>
<reference evidence="5" key="1">
    <citation type="submission" date="2018-05" db="EMBL/GenBank/DDBJ databases">
        <authorList>
            <person name="Lanie J.A."/>
            <person name="Ng W.-L."/>
            <person name="Kazmierczak K.M."/>
            <person name="Andrzejewski T.M."/>
            <person name="Davidsen T.M."/>
            <person name="Wayne K.J."/>
            <person name="Tettelin H."/>
            <person name="Glass J.I."/>
            <person name="Rusch D."/>
            <person name="Podicherti R."/>
            <person name="Tsui H.-C.T."/>
            <person name="Winkler M.E."/>
        </authorList>
    </citation>
    <scope>NUCLEOTIDE SEQUENCE</scope>
</reference>
<name>A0A382E1F8_9ZZZZ</name>
<evidence type="ECO:0008006" key="6">
    <source>
        <dbReference type="Google" id="ProtNLM"/>
    </source>
</evidence>
<dbReference type="InterPro" id="IPR027417">
    <property type="entry name" value="P-loop_NTPase"/>
</dbReference>
<proteinExistence type="predicted"/>